<evidence type="ECO:0000313" key="1">
    <source>
        <dbReference type="EMBL" id="SOD95847.1"/>
    </source>
</evidence>
<dbReference type="OrthoDB" id="7358387at2"/>
<organism evidence="1 2">
    <name type="scientific">Caenispirillum bisanense</name>
    <dbReference type="NCBI Taxonomy" id="414052"/>
    <lineage>
        <taxon>Bacteria</taxon>
        <taxon>Pseudomonadati</taxon>
        <taxon>Pseudomonadota</taxon>
        <taxon>Alphaproteobacteria</taxon>
        <taxon>Rhodospirillales</taxon>
        <taxon>Novispirillaceae</taxon>
        <taxon>Caenispirillum</taxon>
    </lineage>
</organism>
<dbReference type="Proteomes" id="UP000219621">
    <property type="component" value="Unassembled WGS sequence"/>
</dbReference>
<name>A0A286GJY4_9PROT</name>
<sequence length="125" mass="13094">MSPTESPDLAAAIALVEEHDTWQALRAALEDGGLAARLGAAGLERVLAAWQGRAAWRLTDAQLAQELAFWADGGTYAAHLSGFNAIAPAALVGEAERRGWFVRRLGPKALVNPPDGKPLAVPTGT</sequence>
<dbReference type="RefSeq" id="WP_141415118.1">
    <property type="nucleotide sequence ID" value="NZ_OCNJ01000005.1"/>
</dbReference>
<evidence type="ECO:0000313" key="2">
    <source>
        <dbReference type="Proteomes" id="UP000219621"/>
    </source>
</evidence>
<accession>A0A286GJY4</accession>
<protein>
    <submittedName>
        <fullName evidence="1">Uncharacterized protein</fullName>
    </submittedName>
</protein>
<dbReference type="EMBL" id="OCNJ01000005">
    <property type="protein sequence ID" value="SOD95847.1"/>
    <property type="molecule type" value="Genomic_DNA"/>
</dbReference>
<proteinExistence type="predicted"/>
<gene>
    <name evidence="1" type="ORF">SAMN05421508_10526</name>
</gene>
<dbReference type="AlphaFoldDB" id="A0A286GJY4"/>
<reference evidence="1 2" key="1">
    <citation type="submission" date="2017-09" db="EMBL/GenBank/DDBJ databases">
        <authorList>
            <person name="Ehlers B."/>
            <person name="Leendertz F.H."/>
        </authorList>
    </citation>
    <scope>NUCLEOTIDE SEQUENCE [LARGE SCALE GENOMIC DNA]</scope>
    <source>
        <strain evidence="1 2">USBA 140</strain>
    </source>
</reference>
<keyword evidence="2" id="KW-1185">Reference proteome</keyword>